<dbReference type="Pfam" id="PF03009">
    <property type="entry name" value="GDPD"/>
    <property type="match status" value="1"/>
</dbReference>
<dbReference type="EMBL" id="JAZDRP010000005">
    <property type="protein sequence ID" value="MEE2526624.1"/>
    <property type="molecule type" value="Genomic_DNA"/>
</dbReference>
<dbReference type="Proteomes" id="UP001354971">
    <property type="component" value="Unassembled WGS sequence"/>
</dbReference>
<organism evidence="2 3">
    <name type="scientific">Hyphobacterium lacteum</name>
    <dbReference type="NCBI Taxonomy" id="3116575"/>
    <lineage>
        <taxon>Bacteria</taxon>
        <taxon>Pseudomonadati</taxon>
        <taxon>Pseudomonadota</taxon>
        <taxon>Alphaproteobacteria</taxon>
        <taxon>Maricaulales</taxon>
        <taxon>Maricaulaceae</taxon>
        <taxon>Hyphobacterium</taxon>
    </lineage>
</organism>
<protein>
    <submittedName>
        <fullName evidence="2">Glycerophosphodiester phosphodiesterase family protein</fullName>
    </submittedName>
</protein>
<dbReference type="PANTHER" id="PTHR46320">
    <property type="entry name" value="GLYCEROPHOSPHODIESTER PHOSPHODIESTERASE 1"/>
    <property type="match status" value="1"/>
</dbReference>
<dbReference type="RefSeq" id="WP_330199287.1">
    <property type="nucleotide sequence ID" value="NZ_JAZDRP010000005.1"/>
</dbReference>
<dbReference type="PROSITE" id="PS51704">
    <property type="entry name" value="GP_PDE"/>
    <property type="match status" value="1"/>
</dbReference>
<dbReference type="InterPro" id="IPR017946">
    <property type="entry name" value="PLC-like_Pdiesterase_TIM-brl"/>
</dbReference>
<dbReference type="SUPFAM" id="SSF51695">
    <property type="entry name" value="PLC-like phosphodiesterases"/>
    <property type="match status" value="1"/>
</dbReference>
<feature type="domain" description="GP-PDE" evidence="1">
    <location>
        <begin position="31"/>
        <end position="276"/>
    </location>
</feature>
<evidence type="ECO:0000259" key="1">
    <source>
        <dbReference type="PROSITE" id="PS51704"/>
    </source>
</evidence>
<accession>A0ABU7LRT7</accession>
<dbReference type="InterPro" id="IPR030395">
    <property type="entry name" value="GP_PDE_dom"/>
</dbReference>
<comment type="caution">
    <text evidence="2">The sequence shown here is derived from an EMBL/GenBank/DDBJ whole genome shotgun (WGS) entry which is preliminary data.</text>
</comment>
<reference evidence="2 3" key="1">
    <citation type="submission" date="2024-01" db="EMBL/GenBank/DDBJ databases">
        <title>Hyphobacterium bacterium isolated from marine sediment.</title>
        <authorList>
            <person name="Zhao S."/>
        </authorList>
    </citation>
    <scope>NUCLEOTIDE SEQUENCE [LARGE SCALE GENOMIC DNA]</scope>
    <source>
        <strain evidence="3">HN65</strain>
    </source>
</reference>
<evidence type="ECO:0000313" key="2">
    <source>
        <dbReference type="EMBL" id="MEE2526624.1"/>
    </source>
</evidence>
<dbReference type="CDD" id="cd08566">
    <property type="entry name" value="GDPD_AtGDE_like"/>
    <property type="match status" value="1"/>
</dbReference>
<sequence>MIATLLAISLQAQPVIPPIGELLDCAREADATLVAIHRAGGFAPGIPENSLAGIRAAGEMGAAMVEIDLRLSSDGHVVLMHDRTLDRTTNGTGNVADHTLEELRALRLEDANGRRTNQLIPTLSEAFEAARAAGVYLELDLKEIGPGEAARLAVEAGMASQSMIIVYDVADADPIQAVTTDIGISLPFTDHDEVLSSELDVSGLMSWVGRGVPDAHTEYFLTGQGIETAMHDFPGEEAGTIDYAFIDERHIEVLATDDPEAALAAFGPWQRYCGIE</sequence>
<name>A0ABU7LRT7_9PROT</name>
<dbReference type="PANTHER" id="PTHR46320:SF1">
    <property type="entry name" value="GLYCEROPHOSPHODIESTER PHOSPHODIESTERASE 1"/>
    <property type="match status" value="1"/>
</dbReference>
<evidence type="ECO:0000313" key="3">
    <source>
        <dbReference type="Proteomes" id="UP001354971"/>
    </source>
</evidence>
<gene>
    <name evidence="2" type="ORF">V0U79_09615</name>
</gene>
<proteinExistence type="predicted"/>
<dbReference type="Gene3D" id="3.20.20.190">
    <property type="entry name" value="Phosphatidylinositol (PI) phosphodiesterase"/>
    <property type="match status" value="1"/>
</dbReference>
<keyword evidence="3" id="KW-1185">Reference proteome</keyword>